<dbReference type="InterPro" id="IPR043130">
    <property type="entry name" value="CDP-OH_PTrfase_TM_dom"/>
</dbReference>
<protein>
    <submittedName>
        <fullName evidence="6">CDP-alcohol phosphatidyltransferase family protein</fullName>
    </submittedName>
</protein>
<dbReference type="RefSeq" id="WP_017014162.1">
    <property type="nucleotide sequence ID" value="NZ_AJYG02000047.1"/>
</dbReference>
<dbReference type="PANTHER" id="PTHR10414:SF37">
    <property type="entry name" value="BB IN A BOXCAR, ISOFORM C"/>
    <property type="match status" value="1"/>
</dbReference>
<dbReference type="PANTHER" id="PTHR10414">
    <property type="entry name" value="ETHANOLAMINEPHOSPHOTRANSFERASE"/>
    <property type="match status" value="1"/>
</dbReference>
<evidence type="ECO:0000256" key="5">
    <source>
        <dbReference type="SAM" id="Phobius"/>
    </source>
</evidence>
<dbReference type="PROSITE" id="PS00379">
    <property type="entry name" value="CDP_ALCOHOL_P_TRANSF"/>
    <property type="match status" value="1"/>
</dbReference>
<feature type="transmembrane region" description="Helical" evidence="5">
    <location>
        <begin position="179"/>
        <end position="201"/>
    </location>
</feature>
<dbReference type="Proteomes" id="UP001569154">
    <property type="component" value="Unassembled WGS sequence"/>
</dbReference>
<accession>A0ABV4KX42</accession>
<evidence type="ECO:0000256" key="1">
    <source>
        <dbReference type="ARBA" id="ARBA00004370"/>
    </source>
</evidence>
<evidence type="ECO:0000313" key="6">
    <source>
        <dbReference type="EMBL" id="MEZ8079769.1"/>
    </source>
</evidence>
<dbReference type="InterPro" id="IPR000462">
    <property type="entry name" value="CDP-OH_P_trans"/>
</dbReference>
<reference evidence="6 7" key="1">
    <citation type="submission" date="2024-06" db="EMBL/GenBank/DDBJ databases">
        <authorList>
            <person name="Steensen K."/>
            <person name="Seneca J."/>
            <person name="Bartlau N."/>
            <person name="Yu A.X."/>
            <person name="Polz M.F."/>
        </authorList>
    </citation>
    <scope>NUCLEOTIDE SEQUENCE [LARGE SCALE GENOMIC DNA]</scope>
    <source>
        <strain evidence="6 7">1F260</strain>
    </source>
</reference>
<evidence type="ECO:0000256" key="2">
    <source>
        <dbReference type="ARBA" id="ARBA00022679"/>
    </source>
</evidence>
<feature type="transmembrane region" description="Helical" evidence="5">
    <location>
        <begin position="140"/>
        <end position="158"/>
    </location>
</feature>
<comment type="similarity">
    <text evidence="4">Belongs to the CDP-alcohol phosphatidyltransferase class-I family.</text>
</comment>
<comment type="caution">
    <text evidence="6">The sequence shown here is derived from an EMBL/GenBank/DDBJ whole genome shotgun (WGS) entry which is preliminary data.</text>
</comment>
<evidence type="ECO:0000256" key="3">
    <source>
        <dbReference type="ARBA" id="ARBA00023136"/>
    </source>
</evidence>
<dbReference type="EMBL" id="JBGONM010000002">
    <property type="protein sequence ID" value="MEZ8079769.1"/>
    <property type="molecule type" value="Genomic_DNA"/>
</dbReference>
<dbReference type="InterPro" id="IPR048254">
    <property type="entry name" value="CDP_ALCOHOL_P_TRANSF_CS"/>
</dbReference>
<keyword evidence="2 4" id="KW-0808">Transferase</keyword>
<proteinExistence type="inferred from homology"/>
<feature type="transmembrane region" description="Helical" evidence="5">
    <location>
        <begin position="207"/>
        <end position="230"/>
    </location>
</feature>
<dbReference type="InterPro" id="IPR014472">
    <property type="entry name" value="CHOPT"/>
</dbReference>
<name>A0ABV4KX42_9GAMM</name>
<comment type="subcellular location">
    <subcellularLocation>
        <location evidence="1">Membrane</location>
    </subcellularLocation>
</comment>
<dbReference type="Pfam" id="PF01066">
    <property type="entry name" value="CDP-OH_P_transf"/>
    <property type="match status" value="1"/>
</dbReference>
<evidence type="ECO:0000256" key="4">
    <source>
        <dbReference type="RuleBase" id="RU003750"/>
    </source>
</evidence>
<evidence type="ECO:0000313" key="7">
    <source>
        <dbReference type="Proteomes" id="UP001569154"/>
    </source>
</evidence>
<gene>
    <name evidence="6" type="ORF">ACED35_01515</name>
</gene>
<keyword evidence="5" id="KW-0812">Transmembrane</keyword>
<sequence>MYINKQELKYDGELYSRIVKKSNGLPYTKYINRPLAWFFTRLLYNKATPNQISVFAFSLLVLALILVDVGSDSGPIILFLLVALNYVLDSCDGQVARLTKAGSKLGEWLDHSLDSLRLLIVNIYTIVFLLESGLSIDNQFLLFITLFSQMGLYVVGTLRQKVLNIDVSKDVKEKHGDNLLLKIILFPADYGAMIFVFLTMYNAELTLSYYLFLGGYNFLILIATMLIIFIKASKNGKA</sequence>
<keyword evidence="5" id="KW-1133">Transmembrane helix</keyword>
<dbReference type="Gene3D" id="1.20.120.1760">
    <property type="match status" value="1"/>
</dbReference>
<keyword evidence="3 5" id="KW-0472">Membrane</keyword>
<organism evidence="6 7">
    <name type="scientific">Enterovibrio norvegicus</name>
    <dbReference type="NCBI Taxonomy" id="188144"/>
    <lineage>
        <taxon>Bacteria</taxon>
        <taxon>Pseudomonadati</taxon>
        <taxon>Pseudomonadota</taxon>
        <taxon>Gammaproteobacteria</taxon>
        <taxon>Vibrionales</taxon>
        <taxon>Vibrionaceae</taxon>
        <taxon>Enterovibrio</taxon>
    </lineage>
</organism>
<feature type="transmembrane region" description="Helical" evidence="5">
    <location>
        <begin position="52"/>
        <end position="70"/>
    </location>
</feature>
<keyword evidence="7" id="KW-1185">Reference proteome</keyword>